<accession>A0A1S9SVZ3</accession>
<evidence type="ECO:0000313" key="7">
    <source>
        <dbReference type="Proteomes" id="UP000596196"/>
    </source>
</evidence>
<dbReference type="KEGG" id="bmyo:BG05_5644"/>
<keyword evidence="1" id="KW-0175">Coiled coil</keyword>
<dbReference type="EMBL" id="MUAI01000096">
    <property type="protein sequence ID" value="OOR01930.1"/>
    <property type="molecule type" value="Genomic_DNA"/>
</dbReference>
<evidence type="ECO:0000313" key="3">
    <source>
        <dbReference type="EMBL" id="OSX90100.1"/>
    </source>
</evidence>
<dbReference type="EMBL" id="MRWU01000021">
    <property type="protein sequence ID" value="OSX90100.1"/>
    <property type="molecule type" value="Genomic_DNA"/>
</dbReference>
<proteinExistence type="predicted"/>
<evidence type="ECO:0000313" key="2">
    <source>
        <dbReference type="EMBL" id="OOR01930.1"/>
    </source>
</evidence>
<evidence type="ECO:0000313" key="4">
    <source>
        <dbReference type="EMBL" id="QQA13717.1"/>
    </source>
</evidence>
<dbReference type="EMBL" id="CP065876">
    <property type="protein sequence ID" value="QQA13717.1"/>
    <property type="molecule type" value="Genomic_DNA"/>
</dbReference>
<accession>A0A0B5S6E4</accession>
<gene>
    <name evidence="2" type="ORF">BW900_30820</name>
    <name evidence="4" type="ORF">I6G81_00520</name>
    <name evidence="3" type="ORF">S3E15_02736</name>
</gene>
<dbReference type="RefSeq" id="WP_002187359.1">
    <property type="nucleotide sequence ID" value="NZ_CP009691.1"/>
</dbReference>
<dbReference type="AlphaFoldDB" id="A0A0B5S6E4"/>
<feature type="coiled-coil region" evidence="1">
    <location>
        <begin position="43"/>
        <end position="70"/>
    </location>
</feature>
<reference evidence="4 7" key="3">
    <citation type="submission" date="2020-12" db="EMBL/GenBank/DDBJ databases">
        <title>FDA dAtabase for Regulatory Grade micrObial Sequences (FDA-ARGOS): Supporting development and validation of Infectious Disease Dx tests.</title>
        <authorList>
            <person name="Nelson B."/>
            <person name="Plummer A."/>
            <person name="Tallon L."/>
            <person name="Sadzewicz L."/>
            <person name="Zhao X."/>
            <person name="Boylan J."/>
            <person name="Ott S."/>
            <person name="Bowen H."/>
            <person name="Vavikolanu K."/>
            <person name="Mehta A."/>
            <person name="Aluvathingal J."/>
            <person name="Nadendla S."/>
            <person name="Myers T."/>
            <person name="Yan Y."/>
            <person name="Sichtig H."/>
        </authorList>
    </citation>
    <scope>NUCLEOTIDE SEQUENCE [LARGE SCALE GENOMIC DNA]</scope>
    <source>
        <strain evidence="4 7">FDAARGOS_924</strain>
        <plasmid evidence="4 7">unnamed2</plasmid>
    </source>
</reference>
<organism evidence="2 5">
    <name type="scientific">Bacillus mycoides</name>
    <dbReference type="NCBI Taxonomy" id="1405"/>
    <lineage>
        <taxon>Bacteria</taxon>
        <taxon>Bacillati</taxon>
        <taxon>Bacillota</taxon>
        <taxon>Bacilli</taxon>
        <taxon>Bacillales</taxon>
        <taxon>Bacillaceae</taxon>
        <taxon>Bacillus</taxon>
        <taxon>Bacillus cereus group</taxon>
    </lineage>
</organism>
<evidence type="ECO:0000313" key="5">
    <source>
        <dbReference type="Proteomes" id="UP000190696"/>
    </source>
</evidence>
<reference evidence="3 6" key="1">
    <citation type="submission" date="2016-12" db="EMBL/GenBank/DDBJ databases">
        <title>Genome Sequences of Twelve Sporeforming Bacillus Species Isolated from Foods.</title>
        <authorList>
            <person name="De Jong A."/>
            <person name="Holsappel S."/>
            <person name="Kuipers O.P."/>
        </authorList>
    </citation>
    <scope>NUCLEOTIDE SEQUENCE [LARGE SCALE GENOMIC DNA]</scope>
    <source>
        <strain evidence="3 6">S3E15</strain>
    </source>
</reference>
<name>A0A0B5S6E4_BACMY</name>
<protein>
    <submittedName>
        <fullName evidence="2">Uncharacterized protein</fullName>
    </submittedName>
</protein>
<keyword evidence="7" id="KW-1185">Reference proteome</keyword>
<keyword evidence="4" id="KW-0614">Plasmid</keyword>
<sequence length="75" mass="9043">MKYKHGLNQYRINHVRDYARYTAEMVAKIEMLFHLSQEGHIEEEKAENGISNLTKEIERSSKELLNYIEQRDDMR</sequence>
<reference evidence="2 5" key="2">
    <citation type="submission" date="2017-01" db="EMBL/GenBank/DDBJ databases">
        <title>Bacillus cereus isolates.</title>
        <authorList>
            <person name="Beno S.M."/>
        </authorList>
    </citation>
    <scope>NUCLEOTIDE SEQUENCE [LARGE SCALE GENOMIC DNA]</scope>
    <source>
        <strain evidence="2 5">FSL W7-1108</strain>
    </source>
</reference>
<dbReference type="Proteomes" id="UP000190696">
    <property type="component" value="Unassembled WGS sequence"/>
</dbReference>
<evidence type="ECO:0000313" key="6">
    <source>
        <dbReference type="Proteomes" id="UP000194131"/>
    </source>
</evidence>
<geneLocation type="plasmid" evidence="4 7">
    <name>unnamed2</name>
</geneLocation>
<dbReference type="Proteomes" id="UP000194131">
    <property type="component" value="Unassembled WGS sequence"/>
</dbReference>
<evidence type="ECO:0000256" key="1">
    <source>
        <dbReference type="SAM" id="Coils"/>
    </source>
</evidence>
<dbReference type="GeneID" id="66267586"/>
<dbReference type="Proteomes" id="UP000596196">
    <property type="component" value="Plasmid unnamed2"/>
</dbReference>